<dbReference type="InterPro" id="IPR001650">
    <property type="entry name" value="Helicase_C-like"/>
</dbReference>
<dbReference type="Proteomes" id="UP000013827">
    <property type="component" value="Unassembled WGS sequence"/>
</dbReference>
<dbReference type="GO" id="GO:0003724">
    <property type="term" value="F:RNA helicase activity"/>
    <property type="evidence" value="ECO:0007669"/>
    <property type="project" value="UniProtKB-EC"/>
</dbReference>
<dbReference type="GO" id="GO:0003723">
    <property type="term" value="F:RNA binding"/>
    <property type="evidence" value="ECO:0007669"/>
    <property type="project" value="UniProtKB-UniRule"/>
</dbReference>
<dbReference type="Pfam" id="PF00271">
    <property type="entry name" value="Helicase_C"/>
    <property type="match status" value="1"/>
</dbReference>
<comment type="catalytic activity">
    <reaction evidence="5">
        <text>ATP + H2O = ADP + phosphate + H(+)</text>
        <dbReference type="Rhea" id="RHEA:13065"/>
        <dbReference type="ChEBI" id="CHEBI:15377"/>
        <dbReference type="ChEBI" id="CHEBI:15378"/>
        <dbReference type="ChEBI" id="CHEBI:30616"/>
        <dbReference type="ChEBI" id="CHEBI:43474"/>
        <dbReference type="ChEBI" id="CHEBI:456216"/>
        <dbReference type="EC" id="3.6.4.13"/>
    </reaction>
</comment>
<evidence type="ECO:0000256" key="4">
    <source>
        <dbReference type="ARBA" id="ARBA00022884"/>
    </source>
</evidence>
<dbReference type="SUPFAM" id="SSF52540">
    <property type="entry name" value="P-loop containing nucleoside triphosphate hydrolases"/>
    <property type="match status" value="2"/>
</dbReference>
<keyword evidence="2 5" id="KW-0378">Hydrolase</keyword>
<keyword evidence="5" id="KW-0347">Helicase</keyword>
<dbReference type="InterPro" id="IPR014001">
    <property type="entry name" value="Helicase_ATP-bd"/>
</dbReference>
<dbReference type="STRING" id="2903.R1D0G9"/>
<keyword evidence="9" id="KW-1185">Reference proteome</keyword>
<keyword evidence="1 5" id="KW-0547">Nucleotide-binding</keyword>
<dbReference type="KEGG" id="ehx:EMIHUDRAFT_453156"/>
<dbReference type="InterPro" id="IPR011545">
    <property type="entry name" value="DEAD/DEAH_box_helicase_dom"/>
</dbReference>
<comment type="similarity">
    <text evidence="5">Belongs to the DEAD box helicase family.</text>
</comment>
<keyword evidence="4 5" id="KW-0694">RNA-binding</keyword>
<evidence type="ECO:0000313" key="9">
    <source>
        <dbReference type="Proteomes" id="UP000013827"/>
    </source>
</evidence>
<dbReference type="eggNOG" id="KOG0330">
    <property type="taxonomic scope" value="Eukaryota"/>
</dbReference>
<reference evidence="8" key="2">
    <citation type="submission" date="2024-10" db="UniProtKB">
        <authorList>
            <consortium name="EnsemblProtists"/>
        </authorList>
    </citation>
    <scope>IDENTIFICATION</scope>
</reference>
<dbReference type="GO" id="GO:0016787">
    <property type="term" value="F:hydrolase activity"/>
    <property type="evidence" value="ECO:0007669"/>
    <property type="project" value="UniProtKB-KW"/>
</dbReference>
<name>A0A0D3IA25_EMIH1</name>
<protein>
    <recommendedName>
        <fullName evidence="5">ATP-dependent RNA helicase</fullName>
        <ecNumber evidence="5">3.6.4.13</ecNumber>
    </recommendedName>
</protein>
<evidence type="ECO:0000259" key="6">
    <source>
        <dbReference type="PROSITE" id="PS51192"/>
    </source>
</evidence>
<dbReference type="SMART" id="SM00487">
    <property type="entry name" value="DEXDc"/>
    <property type="match status" value="1"/>
</dbReference>
<dbReference type="GeneID" id="17254300"/>
<dbReference type="PANTHER" id="PTHR24031">
    <property type="entry name" value="RNA HELICASE"/>
    <property type="match status" value="1"/>
</dbReference>
<dbReference type="PaxDb" id="2903-EOD08110"/>
<dbReference type="RefSeq" id="XP_005760539.1">
    <property type="nucleotide sequence ID" value="XM_005760482.1"/>
</dbReference>
<keyword evidence="3 5" id="KW-0067">ATP-binding</keyword>
<dbReference type="OMA" id="NAMQCEA"/>
<dbReference type="Pfam" id="PF00270">
    <property type="entry name" value="DEAD"/>
    <property type="match status" value="1"/>
</dbReference>
<proteinExistence type="inferred from homology"/>
<dbReference type="GO" id="GO:0005524">
    <property type="term" value="F:ATP binding"/>
    <property type="evidence" value="ECO:0007669"/>
    <property type="project" value="UniProtKB-UniRule"/>
</dbReference>
<dbReference type="Gene3D" id="3.40.50.300">
    <property type="entry name" value="P-loop containing nucleotide triphosphate hydrolases"/>
    <property type="match status" value="2"/>
</dbReference>
<dbReference type="EnsemblProtists" id="EOD08110">
    <property type="protein sequence ID" value="EOD08110"/>
    <property type="gene ID" value="EMIHUDRAFT_453156"/>
</dbReference>
<comment type="domain">
    <text evidence="5">The Q motif is unique to and characteristic of the DEAD box family of RNA helicases and controls ATP binding and hydrolysis.</text>
</comment>
<comment type="function">
    <text evidence="5">RNA helicase.</text>
</comment>
<accession>A0A0D3IA25</accession>
<dbReference type="PROSITE" id="PS51192">
    <property type="entry name" value="HELICASE_ATP_BIND_1"/>
    <property type="match status" value="1"/>
</dbReference>
<evidence type="ECO:0000259" key="7">
    <source>
        <dbReference type="PROSITE" id="PS51194"/>
    </source>
</evidence>
<organism evidence="8 9">
    <name type="scientific">Emiliania huxleyi (strain CCMP1516)</name>
    <dbReference type="NCBI Taxonomy" id="280463"/>
    <lineage>
        <taxon>Eukaryota</taxon>
        <taxon>Haptista</taxon>
        <taxon>Haptophyta</taxon>
        <taxon>Prymnesiophyceae</taxon>
        <taxon>Isochrysidales</taxon>
        <taxon>Noelaerhabdaceae</taxon>
        <taxon>Emiliania</taxon>
    </lineage>
</organism>
<dbReference type="HOGENOM" id="CLU_786273_0_0_1"/>
<dbReference type="InterPro" id="IPR027417">
    <property type="entry name" value="P-loop_NTPase"/>
</dbReference>
<dbReference type="EC" id="3.6.4.13" evidence="5"/>
<sequence length="353" mass="37045">MRWRDFVRPALAKAVRARLSVLEPNAMQCEALRPAMRGEARDLLLVAQTGSGKTLALLLPLLESVTRAVEQRPSAACTALLLAPSDVLVEQHAATARTLLAGLDPPVELDCDTGASLTGVGGLLEDASRVPSLLVATAAGARRRLEASGGAGREWAARLAAVAIDEADAVLCGRPHDTALRPDADALLDALPAGTQHLLATAFLTSEHEVALTRRFRRAVRVSEHSTAGQRGVMGRLVAEMPQLRAALLCEGAAAPEGSAEAVARFASGEARALVCTAAAARGLDFPRLRHVLLFDMPKDVAGFVHSAGRTARRGKEGLVTCLVESGAEVGRFRQLHALLPARALEFSAAPAS</sequence>
<evidence type="ECO:0000256" key="1">
    <source>
        <dbReference type="ARBA" id="ARBA00022741"/>
    </source>
</evidence>
<evidence type="ECO:0000256" key="5">
    <source>
        <dbReference type="RuleBase" id="RU365068"/>
    </source>
</evidence>
<dbReference type="AlphaFoldDB" id="A0A0D3IA25"/>
<evidence type="ECO:0000313" key="8">
    <source>
        <dbReference type="EnsemblProtists" id="EOD08110"/>
    </source>
</evidence>
<dbReference type="PROSITE" id="PS51194">
    <property type="entry name" value="HELICASE_CTER"/>
    <property type="match status" value="1"/>
</dbReference>
<evidence type="ECO:0000256" key="2">
    <source>
        <dbReference type="ARBA" id="ARBA00022801"/>
    </source>
</evidence>
<feature type="domain" description="Helicase C-terminal" evidence="7">
    <location>
        <begin position="183"/>
        <end position="353"/>
    </location>
</feature>
<feature type="domain" description="Helicase ATP-binding" evidence="6">
    <location>
        <begin position="34"/>
        <end position="222"/>
    </location>
</feature>
<reference evidence="9" key="1">
    <citation type="journal article" date="2013" name="Nature">
        <title>Pan genome of the phytoplankton Emiliania underpins its global distribution.</title>
        <authorList>
            <person name="Read B.A."/>
            <person name="Kegel J."/>
            <person name="Klute M.J."/>
            <person name="Kuo A."/>
            <person name="Lefebvre S.C."/>
            <person name="Maumus F."/>
            <person name="Mayer C."/>
            <person name="Miller J."/>
            <person name="Monier A."/>
            <person name="Salamov A."/>
            <person name="Young J."/>
            <person name="Aguilar M."/>
            <person name="Claverie J.M."/>
            <person name="Frickenhaus S."/>
            <person name="Gonzalez K."/>
            <person name="Herman E.K."/>
            <person name="Lin Y.C."/>
            <person name="Napier J."/>
            <person name="Ogata H."/>
            <person name="Sarno A.F."/>
            <person name="Shmutz J."/>
            <person name="Schroeder D."/>
            <person name="de Vargas C."/>
            <person name="Verret F."/>
            <person name="von Dassow P."/>
            <person name="Valentin K."/>
            <person name="Van de Peer Y."/>
            <person name="Wheeler G."/>
            <person name="Dacks J.B."/>
            <person name="Delwiche C.F."/>
            <person name="Dyhrman S.T."/>
            <person name="Glockner G."/>
            <person name="John U."/>
            <person name="Richards T."/>
            <person name="Worden A.Z."/>
            <person name="Zhang X."/>
            <person name="Grigoriev I.V."/>
            <person name="Allen A.E."/>
            <person name="Bidle K."/>
            <person name="Borodovsky M."/>
            <person name="Bowler C."/>
            <person name="Brownlee C."/>
            <person name="Cock J.M."/>
            <person name="Elias M."/>
            <person name="Gladyshev V.N."/>
            <person name="Groth M."/>
            <person name="Guda C."/>
            <person name="Hadaegh A."/>
            <person name="Iglesias-Rodriguez M.D."/>
            <person name="Jenkins J."/>
            <person name="Jones B.M."/>
            <person name="Lawson T."/>
            <person name="Leese F."/>
            <person name="Lindquist E."/>
            <person name="Lobanov A."/>
            <person name="Lomsadze A."/>
            <person name="Malik S.B."/>
            <person name="Marsh M.E."/>
            <person name="Mackinder L."/>
            <person name="Mock T."/>
            <person name="Mueller-Roeber B."/>
            <person name="Pagarete A."/>
            <person name="Parker M."/>
            <person name="Probert I."/>
            <person name="Quesneville H."/>
            <person name="Raines C."/>
            <person name="Rensing S.A."/>
            <person name="Riano-Pachon D.M."/>
            <person name="Richier S."/>
            <person name="Rokitta S."/>
            <person name="Shiraiwa Y."/>
            <person name="Soanes D.M."/>
            <person name="van der Giezen M."/>
            <person name="Wahlund T.M."/>
            <person name="Williams B."/>
            <person name="Wilson W."/>
            <person name="Wolfe G."/>
            <person name="Wurch L.L."/>
        </authorList>
    </citation>
    <scope>NUCLEOTIDE SEQUENCE</scope>
</reference>
<evidence type="ECO:0000256" key="3">
    <source>
        <dbReference type="ARBA" id="ARBA00022840"/>
    </source>
</evidence>
<dbReference type="SMART" id="SM00490">
    <property type="entry name" value="HELICc"/>
    <property type="match status" value="1"/>
</dbReference>